<dbReference type="InterPro" id="IPR002498">
    <property type="entry name" value="PInositol-4-P-4/5-kinase_core"/>
</dbReference>
<organism evidence="2 3">
    <name type="scientific">Schistosoma japonicum</name>
    <name type="common">Blood fluke</name>
    <dbReference type="NCBI Taxonomy" id="6182"/>
    <lineage>
        <taxon>Eukaryota</taxon>
        <taxon>Metazoa</taxon>
        <taxon>Spiralia</taxon>
        <taxon>Lophotrochozoa</taxon>
        <taxon>Platyhelminthes</taxon>
        <taxon>Trematoda</taxon>
        <taxon>Digenea</taxon>
        <taxon>Strigeidida</taxon>
        <taxon>Schistosomatoidea</taxon>
        <taxon>Schistosomatidae</taxon>
        <taxon>Schistosoma</taxon>
    </lineage>
</organism>
<feature type="non-terminal residue" evidence="2">
    <location>
        <position position="181"/>
    </location>
</feature>
<gene>
    <name evidence="2" type="ORF">EWB00_003785</name>
</gene>
<comment type="caution">
    <text evidence="2">The sequence shown here is derived from an EMBL/GenBank/DDBJ whole genome shotgun (WGS) entry which is preliminary data.</text>
</comment>
<dbReference type="STRING" id="6182.A0A4Z2D7E7"/>
<accession>A0A4Z2D7E7</accession>
<dbReference type="Gene3D" id="3.30.810.10">
    <property type="entry name" value="2-Layer Sandwich"/>
    <property type="match status" value="1"/>
</dbReference>
<dbReference type="SUPFAM" id="SSF56104">
    <property type="entry name" value="SAICAR synthase-like"/>
    <property type="match status" value="1"/>
</dbReference>
<dbReference type="InterPro" id="IPR027483">
    <property type="entry name" value="PInositol-4-P-4/5-kinase_C_sf"/>
</dbReference>
<dbReference type="GO" id="GO:0005886">
    <property type="term" value="C:plasma membrane"/>
    <property type="evidence" value="ECO:0007669"/>
    <property type="project" value="TreeGrafter"/>
</dbReference>
<sequence length="181" mass="20507">MYFSPFNPPHSLNIAPPVYYFETWSDFSSIILQVFVKTLSPDIKPSGIGHVENQVRNSRYYNRHSVAKTISSEEVEQMPSNYIVQGHGQTLLSSISWPYRLTVNDQETYILVMRNVFSPRLAIHKKYDLKGAAVDREANEKEKVSELTPPDSPLGAVECLPQLFSGELHPNLECYGIKSST</sequence>
<name>A0A4Z2D7E7_SCHJA</name>
<dbReference type="InterPro" id="IPR023610">
    <property type="entry name" value="PInositol-4/5-P-5/4-kinase"/>
</dbReference>
<dbReference type="GO" id="GO:0046854">
    <property type="term" value="P:phosphatidylinositol phosphate biosynthetic process"/>
    <property type="evidence" value="ECO:0007669"/>
    <property type="project" value="TreeGrafter"/>
</dbReference>
<proteinExistence type="predicted"/>
<keyword evidence="2" id="KW-0808">Transferase</keyword>
<dbReference type="AlphaFoldDB" id="A0A4Z2D7E7"/>
<dbReference type="GO" id="GO:0016308">
    <property type="term" value="F:1-phosphatidylinositol-4-phosphate 5-kinase activity"/>
    <property type="evidence" value="ECO:0007669"/>
    <property type="project" value="TreeGrafter"/>
</dbReference>
<feature type="domain" description="PIPK" evidence="1">
    <location>
        <begin position="66"/>
        <end position="146"/>
    </location>
</feature>
<protein>
    <submittedName>
        <fullName evidence="2">Phosphatidylinositol 5-phosphate 4-kinase type-2 gamma</fullName>
    </submittedName>
</protein>
<evidence type="ECO:0000313" key="3">
    <source>
        <dbReference type="Proteomes" id="UP000311919"/>
    </source>
</evidence>
<evidence type="ECO:0000259" key="1">
    <source>
        <dbReference type="Pfam" id="PF01504"/>
    </source>
</evidence>
<dbReference type="Proteomes" id="UP000311919">
    <property type="component" value="Unassembled WGS sequence"/>
</dbReference>
<reference evidence="2 3" key="1">
    <citation type="submission" date="2019-03" db="EMBL/GenBank/DDBJ databases">
        <title>An improved genome assembly of the fluke Schistosoma japonicum.</title>
        <authorList>
            <person name="Hu W."/>
            <person name="Luo F."/>
            <person name="Yin M."/>
            <person name="Mo X."/>
            <person name="Sun C."/>
            <person name="Wu Q."/>
            <person name="Zhu B."/>
            <person name="Xiang M."/>
            <person name="Wang J."/>
            <person name="Wang Y."/>
            <person name="Zhang T."/>
            <person name="Xu B."/>
            <person name="Zheng H."/>
            <person name="Feng Z."/>
        </authorList>
    </citation>
    <scope>NUCLEOTIDE SEQUENCE [LARGE SCALE GENOMIC DNA]</scope>
    <source>
        <strain evidence="2">HuSjv2</strain>
        <tissue evidence="2">Worms</tissue>
    </source>
</reference>
<dbReference type="GO" id="GO:0016309">
    <property type="term" value="F:1-phosphatidylinositol-5-phosphate 4-kinase activity"/>
    <property type="evidence" value="ECO:0007669"/>
    <property type="project" value="TreeGrafter"/>
</dbReference>
<dbReference type="PANTHER" id="PTHR23086:SF8">
    <property type="entry name" value="PHOSPHATIDYLINOSITOL 5-PHOSPHATE 4-KINASE, ISOFORM A"/>
    <property type="match status" value="1"/>
</dbReference>
<dbReference type="PANTHER" id="PTHR23086">
    <property type="entry name" value="PHOSPHATIDYLINOSITOL-4-PHOSPHATE 5-KINASE"/>
    <property type="match status" value="1"/>
</dbReference>
<evidence type="ECO:0000313" key="2">
    <source>
        <dbReference type="EMBL" id="TNN12349.1"/>
    </source>
</evidence>
<keyword evidence="2" id="KW-0418">Kinase</keyword>
<keyword evidence="3" id="KW-1185">Reference proteome</keyword>
<dbReference type="OrthoDB" id="20783at2759"/>
<dbReference type="Pfam" id="PF01504">
    <property type="entry name" value="PIP5K"/>
    <property type="match status" value="1"/>
</dbReference>
<dbReference type="EMBL" id="SKCS01000234">
    <property type="protein sequence ID" value="TNN12349.1"/>
    <property type="molecule type" value="Genomic_DNA"/>
</dbReference>